<dbReference type="PANTHER" id="PTHR24114:SF2">
    <property type="entry name" value="F-BOX DOMAIN-CONTAINING PROTEIN-RELATED"/>
    <property type="match status" value="1"/>
</dbReference>
<dbReference type="InterPro" id="IPR018247">
    <property type="entry name" value="EF_Hand_1_Ca_BS"/>
</dbReference>
<sequence>MQRLSHSREKIKWGVDKEHSTPFALDTLVSLAQGVEHAAQIMKVEHEDEPEVDVDESTIGDLTVDSEMSDLDVWLNRVTSLGKRASAGKWRPPVAALGRLETLQPVPQPLPSILSRPTTSELPRPATAEDGDGLPLGVCAPSAARASKGDPLAYHGGQEGRAHFFSIAKNIHDRPADADTVRHWLEEDLDVDDLSRGRPRSPSSGGGGASPVRVSRVEGAAARVFCEVLKSKSLPPRPTLARLHAGHRHLDATGASLGDDFGEALILALPQLPGLEKLSLGENSLTDRTIEPLLRGLIAIGQLTSLDLSRNDIDAGGAAALREFVSNGDCPLEELVLRHADIDDDDCRALCESLASNRESRLRTLDVGDNLVGLNEGRNLCVPDYVTGGEALASALGVNVSLTKLDLSWNALRDESARALGRAFADNASLFDVNLEYNGFGDAGCEAVAMALEQNSGMRILRLAHNGVRQRGAFVMGCCLGYRRKPFHKLTFMGNHPGAIGARSLLAAVRARRGEFMVHMDGCSTHETNEDARFFDVLKPAGAYKLKLDEPYDYCVARSLLTVATHRPGCKFASLSVAPGDDPRAHAADVKLSRTEITPEQERILVWKPIIAHIMARGAFPHHKLEEVLGKCHLHPPPHALQRIREHVDGHLQGFLTTGKQPKSATKLRTDGSLNSKFEHAERKVEHAAQISRGRGSIDKGKEGGRGKLTHEVMFDMIFRGAFKIVDVDGSGELSAAEIAECGSLLGTNMDEDEARRVIEEHDKGHDGALSESEYVAYMLKVFLNAPTGASAPLVDKDGQVWDVPRDGAMAAVFECEDGSNGHACHIGSDAGVRGLLAMINSASTDLEKLKLFDCATAEGGASGFFTFAQGQQIIDMCSRTAHLDVYEMCRKLATSMASPEDCTALLAHNLREDQQLALRCELGPPLWRTCVGSLGGHYCLDLASVGDREMLELLMNKSNGEQVNCRRWKQADVSQQGRWSGLLRNVRLNRAPYGKLLAIESLPACGMLSFDVVPMNRPRKGDAAMDGERFEGMLSSVKAREWRAGANPPEKSKLLSKREKKKAALNKKKGDDGALPPVAKAPPRAGARGRKNAGDEAVWPYAPDWPRRRGAALLTEDQTTALASQLVESSLEGFATAGAPPGRSTRRPPAAEAPPANDPLRPKIRYLRVSKRAGCAGAVDGDDARKLHLPKVEPLAWLTIRLTALEVRATKAFFTAAQAAALWDLMPEGEAWAELRVQLLVILYRRVVDVENLHTALLCRVSHRDLLRVRHRLGPLAVFNPRHPDGYHRYTLSKHDEREVVKILVKLADEEDGKQWYKELYKRSEGFADSDWTPGWTLPVTWTDPEPKDPTDIHVPRSGTVQFEWKCSKPAWHVRDSLLHVVAAGSAPAHANLFRITNQGHVLHR</sequence>
<feature type="domain" description="EF-hand" evidence="3">
    <location>
        <begin position="750"/>
        <end position="785"/>
    </location>
</feature>
<dbReference type="PROSITE" id="PS50222">
    <property type="entry name" value="EF_HAND_2"/>
    <property type="match status" value="2"/>
</dbReference>
<dbReference type="InterPro" id="IPR002048">
    <property type="entry name" value="EF_hand_dom"/>
</dbReference>
<dbReference type="Proteomes" id="UP001363151">
    <property type="component" value="Unassembled WGS sequence"/>
</dbReference>
<dbReference type="PROSITE" id="PS00018">
    <property type="entry name" value="EF_HAND_1"/>
    <property type="match status" value="1"/>
</dbReference>
<reference evidence="4 5" key="1">
    <citation type="submission" date="2024-03" db="EMBL/GenBank/DDBJ databases">
        <title>Aureococcus anophagefferens CCMP1851 and Kratosvirus quantuckense: Draft genome of a second virus-susceptible host strain in the model system.</title>
        <authorList>
            <person name="Chase E."/>
            <person name="Truchon A.R."/>
            <person name="Schepens W."/>
            <person name="Wilhelm S.W."/>
        </authorList>
    </citation>
    <scope>NUCLEOTIDE SEQUENCE [LARGE SCALE GENOMIC DNA]</scope>
    <source>
        <strain evidence="4 5">CCMP1851</strain>
    </source>
</reference>
<dbReference type="SUPFAM" id="SSF52047">
    <property type="entry name" value="RNI-like"/>
    <property type="match status" value="1"/>
</dbReference>
<keyword evidence="1" id="KW-0106">Calcium</keyword>
<dbReference type="SMART" id="SM00054">
    <property type="entry name" value="EFh"/>
    <property type="match status" value="2"/>
</dbReference>
<dbReference type="SUPFAM" id="SSF47473">
    <property type="entry name" value="EF-hand"/>
    <property type="match status" value="1"/>
</dbReference>
<dbReference type="CDD" id="cd00051">
    <property type="entry name" value="EFh"/>
    <property type="match status" value="1"/>
</dbReference>
<dbReference type="Pfam" id="PF13499">
    <property type="entry name" value="EF-hand_7"/>
    <property type="match status" value="1"/>
</dbReference>
<keyword evidence="5" id="KW-1185">Reference proteome</keyword>
<feature type="region of interest" description="Disordered" evidence="2">
    <location>
        <begin position="106"/>
        <end position="134"/>
    </location>
</feature>
<dbReference type="InterPro" id="IPR052394">
    <property type="entry name" value="LRR-containing"/>
</dbReference>
<dbReference type="InterPro" id="IPR032675">
    <property type="entry name" value="LRR_dom_sf"/>
</dbReference>
<dbReference type="EMBL" id="JBBJCI010000366">
    <property type="protein sequence ID" value="KAK7232791.1"/>
    <property type="molecule type" value="Genomic_DNA"/>
</dbReference>
<organism evidence="4 5">
    <name type="scientific">Aureococcus anophagefferens</name>
    <name type="common">Harmful bloom alga</name>
    <dbReference type="NCBI Taxonomy" id="44056"/>
    <lineage>
        <taxon>Eukaryota</taxon>
        <taxon>Sar</taxon>
        <taxon>Stramenopiles</taxon>
        <taxon>Ochrophyta</taxon>
        <taxon>Pelagophyceae</taxon>
        <taxon>Pelagomonadales</taxon>
        <taxon>Pelagomonadaceae</taxon>
        <taxon>Aureococcus</taxon>
    </lineage>
</organism>
<dbReference type="InterPro" id="IPR011992">
    <property type="entry name" value="EF-hand-dom_pair"/>
</dbReference>
<dbReference type="InterPro" id="IPR001611">
    <property type="entry name" value="Leu-rich_rpt"/>
</dbReference>
<gene>
    <name evidence="4" type="ORF">SO694_000372114</name>
</gene>
<comment type="caution">
    <text evidence="4">The sequence shown here is derived from an EMBL/GenBank/DDBJ whole genome shotgun (WGS) entry which is preliminary data.</text>
</comment>
<feature type="region of interest" description="Disordered" evidence="2">
    <location>
        <begin position="1041"/>
        <end position="1101"/>
    </location>
</feature>
<name>A0ABR1FL17_AURAN</name>
<feature type="domain" description="EF-hand" evidence="3">
    <location>
        <begin position="714"/>
        <end position="749"/>
    </location>
</feature>
<feature type="compositionally biased region" description="Basic residues" evidence="2">
    <location>
        <begin position="1059"/>
        <end position="1068"/>
    </location>
</feature>
<evidence type="ECO:0000259" key="3">
    <source>
        <dbReference type="PROSITE" id="PS50222"/>
    </source>
</evidence>
<feature type="compositionally biased region" description="Low complexity" evidence="2">
    <location>
        <begin position="1077"/>
        <end position="1087"/>
    </location>
</feature>
<evidence type="ECO:0000313" key="5">
    <source>
        <dbReference type="Proteomes" id="UP001363151"/>
    </source>
</evidence>
<dbReference type="SMART" id="SM00368">
    <property type="entry name" value="LRR_RI"/>
    <property type="match status" value="7"/>
</dbReference>
<evidence type="ECO:0000313" key="4">
    <source>
        <dbReference type="EMBL" id="KAK7232791.1"/>
    </source>
</evidence>
<feature type="region of interest" description="Disordered" evidence="2">
    <location>
        <begin position="1135"/>
        <end position="1159"/>
    </location>
</feature>
<evidence type="ECO:0000256" key="1">
    <source>
        <dbReference type="ARBA" id="ARBA00022837"/>
    </source>
</evidence>
<accession>A0ABR1FL17</accession>
<feature type="region of interest" description="Disordered" evidence="2">
    <location>
        <begin position="193"/>
        <end position="213"/>
    </location>
</feature>
<dbReference type="Gene3D" id="3.80.10.10">
    <property type="entry name" value="Ribonuclease Inhibitor"/>
    <property type="match status" value="2"/>
</dbReference>
<dbReference type="PANTHER" id="PTHR24114">
    <property type="entry name" value="LEUCINE RICH REPEAT FAMILY PROTEIN"/>
    <property type="match status" value="1"/>
</dbReference>
<dbReference type="Pfam" id="PF13516">
    <property type="entry name" value="LRR_6"/>
    <property type="match status" value="3"/>
</dbReference>
<proteinExistence type="predicted"/>
<protein>
    <recommendedName>
        <fullName evidence="3">EF-hand domain-containing protein</fullName>
    </recommendedName>
</protein>
<dbReference type="Gene3D" id="1.10.238.10">
    <property type="entry name" value="EF-hand"/>
    <property type="match status" value="1"/>
</dbReference>
<evidence type="ECO:0000256" key="2">
    <source>
        <dbReference type="SAM" id="MobiDB-lite"/>
    </source>
</evidence>